<accession>A0A3E0EL89</accession>
<comment type="caution">
    <text evidence="2">The sequence shown here is derived from an EMBL/GenBank/DDBJ whole genome shotgun (WGS) entry which is preliminary data.</text>
</comment>
<evidence type="ECO:0000313" key="3">
    <source>
        <dbReference type="Proteomes" id="UP000257136"/>
    </source>
</evidence>
<proteinExistence type="predicted"/>
<organism evidence="2 3">
    <name type="scientific">Flavobacterium aquicola</name>
    <dbReference type="NCBI Taxonomy" id="1682742"/>
    <lineage>
        <taxon>Bacteria</taxon>
        <taxon>Pseudomonadati</taxon>
        <taxon>Bacteroidota</taxon>
        <taxon>Flavobacteriia</taxon>
        <taxon>Flavobacteriales</taxon>
        <taxon>Flavobacteriaceae</taxon>
        <taxon>Flavobacterium</taxon>
    </lineage>
</organism>
<reference evidence="2 3" key="1">
    <citation type="submission" date="2018-08" db="EMBL/GenBank/DDBJ databases">
        <title>Genomic Encyclopedia of Archaeal and Bacterial Type Strains, Phase II (KMG-II): from individual species to whole genera.</title>
        <authorList>
            <person name="Goeker M."/>
        </authorList>
    </citation>
    <scope>NUCLEOTIDE SEQUENCE [LARGE SCALE GENOMIC DNA]</scope>
    <source>
        <strain evidence="2 3">DSM 100880</strain>
    </source>
</reference>
<protein>
    <submittedName>
        <fullName evidence="2">ParE-like toxin of type II ParDE toxin-antitoxin system</fullName>
    </submittedName>
</protein>
<dbReference type="AlphaFoldDB" id="A0A3E0EL89"/>
<dbReference type="RefSeq" id="WP_115813133.1">
    <property type="nucleotide sequence ID" value="NZ_QUNI01000005.1"/>
</dbReference>
<keyword evidence="3" id="KW-1185">Reference proteome</keyword>
<dbReference type="Pfam" id="PF05016">
    <property type="entry name" value="ParE_toxin"/>
    <property type="match status" value="1"/>
</dbReference>
<dbReference type="EMBL" id="QUNI01000005">
    <property type="protein sequence ID" value="REG99022.1"/>
    <property type="molecule type" value="Genomic_DNA"/>
</dbReference>
<dbReference type="OrthoDB" id="963196at2"/>
<evidence type="ECO:0000256" key="1">
    <source>
        <dbReference type="ARBA" id="ARBA00022649"/>
    </source>
</evidence>
<keyword evidence="1" id="KW-1277">Toxin-antitoxin system</keyword>
<dbReference type="InterPro" id="IPR035093">
    <property type="entry name" value="RelE/ParE_toxin_dom_sf"/>
</dbReference>
<evidence type="ECO:0000313" key="2">
    <source>
        <dbReference type="EMBL" id="REG99022.1"/>
    </source>
</evidence>
<dbReference type="Proteomes" id="UP000257136">
    <property type="component" value="Unassembled WGS sequence"/>
</dbReference>
<sequence length="97" mass="11428">MALEVKWTLQANKGLAKVIAYLEAEWTFREILQLEKNIIQVTSQIVLFPDLYPKSKTYTNLHKVIVDKNNYLVYRVNHKNSTIEIINFRGTKQKPKH</sequence>
<name>A0A3E0EL89_9FLAO</name>
<dbReference type="Gene3D" id="3.30.2310.20">
    <property type="entry name" value="RelE-like"/>
    <property type="match status" value="1"/>
</dbReference>
<gene>
    <name evidence="2" type="ORF">C8P67_105187</name>
</gene>
<dbReference type="InterPro" id="IPR007712">
    <property type="entry name" value="RelE/ParE_toxin"/>
</dbReference>